<keyword evidence="2" id="KW-0808">Transferase</keyword>
<gene>
    <name evidence="2" type="ORF">Tco_0907370</name>
</gene>
<sequence length="791" mass="90227">MSSIKAWDEIVAKMKKKLFRWKLNTLSVGGRLTLLKSVLGSTPIYNMSIFKVPKFVLNYMKSLRRNFFNGVQEGDRKIDWVKWSKVLASKKFGGLGVSSFFALNSLKDKGVDLISHCKIRVGKGTCTSFWNDLWIGDSILKLSFPRLFALEENKVISVADKLHSSISSFFRRPVRGGEEAQQLDQLSVILDSVSLSNMDDRWYWDLNGDGVFLVKDVRSLLNEVFLPKMDAPTRWIKCIPIKLVLFVTTSLKTRLTYSLVVQLRKMFRNLFVDGGIWMFNLTNHMIVGSLGSNLSDLDLRRKMCWNASFTFLGGAFDDVERYTRNYEAYEQFLAMTNQEARGSGSGIKRTRTYIPCEREEAEQRLLDDYFGNDDTPPKYPEDNFRRKYRMSSTLFAKIVNDITSYDAQPLLEYFCFFRKRIDALSRNSISPILKITSAIRQLAYGTAPDAFDEYLQIDERCSRECLDNFKKCIYVLYVEEYLRKPSLDDIEKTYALHEEKHRLPGMLESIDCMHWDWRNCPKALHGQFKRKDHKYLSHPDNGGNTGMLHNDLHCARYKIIMPPRMRTQSAGRPAAESLGGGTGERVGRGGRGRRPREEGVNGNVEGANRGAPDFSTIIAQQLQNLLPAMLAQVSNRGNVGNQNGNVVNENVQENVGNVIVNGNRVGCSYKEFLACNPKEYDGKGGVVVLTRWIEKMEYVHDMSGCSVDQKVKYTAGSFVGKALTWWNSQIRMLGREVAISMPWNDFKFMLIQEFCPSIEMQKLESELWNHAMVGAGMLRICIGLHSLLGLS</sequence>
<reference evidence="2" key="1">
    <citation type="journal article" date="2022" name="Int. J. Mol. Sci.">
        <title>Draft Genome of Tanacetum Coccineum: Genomic Comparison of Closely Related Tanacetum-Family Plants.</title>
        <authorList>
            <person name="Yamashiro T."/>
            <person name="Shiraishi A."/>
            <person name="Nakayama K."/>
            <person name="Satake H."/>
        </authorList>
    </citation>
    <scope>NUCLEOTIDE SEQUENCE</scope>
</reference>
<protein>
    <submittedName>
        <fullName evidence="2">Reverse transcriptase domain-containing protein</fullName>
    </submittedName>
</protein>
<dbReference type="InterPro" id="IPR006912">
    <property type="entry name" value="Harbinger_derived_prot"/>
</dbReference>
<proteinExistence type="predicted"/>
<keyword evidence="2" id="KW-0548">Nucleotidyltransferase</keyword>
<evidence type="ECO:0000313" key="2">
    <source>
        <dbReference type="EMBL" id="GJT27095.1"/>
    </source>
</evidence>
<reference evidence="2" key="2">
    <citation type="submission" date="2022-01" db="EMBL/GenBank/DDBJ databases">
        <authorList>
            <person name="Yamashiro T."/>
            <person name="Shiraishi A."/>
            <person name="Satake H."/>
            <person name="Nakayama K."/>
        </authorList>
    </citation>
    <scope>NUCLEOTIDE SEQUENCE</scope>
</reference>
<name>A0ABQ5CJD4_9ASTR</name>
<feature type="region of interest" description="Disordered" evidence="1">
    <location>
        <begin position="566"/>
        <end position="607"/>
    </location>
</feature>
<dbReference type="Pfam" id="PF04827">
    <property type="entry name" value="Plant_tran"/>
    <property type="match status" value="1"/>
</dbReference>
<dbReference type="Proteomes" id="UP001151760">
    <property type="component" value="Unassembled WGS sequence"/>
</dbReference>
<keyword evidence="2" id="KW-0695">RNA-directed DNA polymerase</keyword>
<accession>A0ABQ5CJD4</accession>
<organism evidence="2 3">
    <name type="scientific">Tanacetum coccineum</name>
    <dbReference type="NCBI Taxonomy" id="301880"/>
    <lineage>
        <taxon>Eukaryota</taxon>
        <taxon>Viridiplantae</taxon>
        <taxon>Streptophyta</taxon>
        <taxon>Embryophyta</taxon>
        <taxon>Tracheophyta</taxon>
        <taxon>Spermatophyta</taxon>
        <taxon>Magnoliopsida</taxon>
        <taxon>eudicotyledons</taxon>
        <taxon>Gunneridae</taxon>
        <taxon>Pentapetalae</taxon>
        <taxon>asterids</taxon>
        <taxon>campanulids</taxon>
        <taxon>Asterales</taxon>
        <taxon>Asteraceae</taxon>
        <taxon>Asteroideae</taxon>
        <taxon>Anthemideae</taxon>
        <taxon>Anthemidinae</taxon>
        <taxon>Tanacetum</taxon>
    </lineage>
</organism>
<dbReference type="EMBL" id="BQNB010014348">
    <property type="protein sequence ID" value="GJT27095.1"/>
    <property type="molecule type" value="Genomic_DNA"/>
</dbReference>
<dbReference type="PANTHER" id="PTHR47150:SF5">
    <property type="entry name" value="OS07G0546750 PROTEIN"/>
    <property type="match status" value="1"/>
</dbReference>
<dbReference type="PANTHER" id="PTHR47150">
    <property type="entry name" value="OS12G0169200 PROTEIN"/>
    <property type="match status" value="1"/>
</dbReference>
<comment type="caution">
    <text evidence="2">The sequence shown here is derived from an EMBL/GenBank/DDBJ whole genome shotgun (WGS) entry which is preliminary data.</text>
</comment>
<keyword evidence="3" id="KW-1185">Reference proteome</keyword>
<evidence type="ECO:0000313" key="3">
    <source>
        <dbReference type="Proteomes" id="UP001151760"/>
    </source>
</evidence>
<dbReference type="GO" id="GO:0003964">
    <property type="term" value="F:RNA-directed DNA polymerase activity"/>
    <property type="evidence" value="ECO:0007669"/>
    <property type="project" value="UniProtKB-KW"/>
</dbReference>
<evidence type="ECO:0000256" key="1">
    <source>
        <dbReference type="SAM" id="MobiDB-lite"/>
    </source>
</evidence>